<evidence type="ECO:0000313" key="10">
    <source>
        <dbReference type="Proteomes" id="UP000326953"/>
    </source>
</evidence>
<evidence type="ECO:0000256" key="5">
    <source>
        <dbReference type="ARBA" id="ARBA00022692"/>
    </source>
</evidence>
<keyword evidence="7 8" id="KW-0472">Membrane</keyword>
<dbReference type="Proteomes" id="UP000326953">
    <property type="component" value="Unassembled WGS sequence"/>
</dbReference>
<dbReference type="EMBL" id="CABVHK010000004">
    <property type="protein sequence ID" value="VVM66833.1"/>
    <property type="molecule type" value="Genomic_DNA"/>
</dbReference>
<evidence type="ECO:0000256" key="1">
    <source>
        <dbReference type="ARBA" id="ARBA00004651"/>
    </source>
</evidence>
<dbReference type="PANTHER" id="PTHR30047">
    <property type="entry name" value="HIGH-AFFINITY CHOLINE TRANSPORT PROTEIN-RELATED"/>
    <property type="match status" value="1"/>
</dbReference>
<dbReference type="AlphaFoldDB" id="A0A5E6RJ62"/>
<proteinExistence type="inferred from homology"/>
<comment type="subcellular location">
    <subcellularLocation>
        <location evidence="1">Cell membrane</location>
        <topology evidence="1">Multi-pass membrane protein</topology>
    </subcellularLocation>
</comment>
<dbReference type="PANTHER" id="PTHR30047:SF7">
    <property type="entry name" value="HIGH-AFFINITY CHOLINE TRANSPORT PROTEIN"/>
    <property type="match status" value="1"/>
</dbReference>
<comment type="similarity">
    <text evidence="2">Belongs to the BCCT transporter (TC 2.A.15) family.</text>
</comment>
<dbReference type="Pfam" id="PF02028">
    <property type="entry name" value="BCCT"/>
    <property type="match status" value="1"/>
</dbReference>
<keyword evidence="5 8" id="KW-0812">Transmembrane</keyword>
<feature type="transmembrane region" description="Helical" evidence="8">
    <location>
        <begin position="88"/>
        <end position="107"/>
    </location>
</feature>
<evidence type="ECO:0000256" key="4">
    <source>
        <dbReference type="ARBA" id="ARBA00022475"/>
    </source>
</evidence>
<evidence type="ECO:0000256" key="3">
    <source>
        <dbReference type="ARBA" id="ARBA00022448"/>
    </source>
</evidence>
<evidence type="ECO:0000256" key="7">
    <source>
        <dbReference type="ARBA" id="ARBA00023136"/>
    </source>
</evidence>
<evidence type="ECO:0000256" key="8">
    <source>
        <dbReference type="SAM" id="Phobius"/>
    </source>
</evidence>
<dbReference type="InterPro" id="IPR000060">
    <property type="entry name" value="BCCT_transptr"/>
</dbReference>
<organism evidence="9 10">
    <name type="scientific">Pseudomonas fluorescens</name>
    <dbReference type="NCBI Taxonomy" id="294"/>
    <lineage>
        <taxon>Bacteria</taxon>
        <taxon>Pseudomonadati</taxon>
        <taxon>Pseudomonadota</taxon>
        <taxon>Gammaproteobacteria</taxon>
        <taxon>Pseudomonadales</taxon>
        <taxon>Pseudomonadaceae</taxon>
        <taxon>Pseudomonas</taxon>
    </lineage>
</organism>
<dbReference type="GO" id="GO:0005886">
    <property type="term" value="C:plasma membrane"/>
    <property type="evidence" value="ECO:0007669"/>
    <property type="project" value="UniProtKB-SubCell"/>
</dbReference>
<dbReference type="GO" id="GO:0022857">
    <property type="term" value="F:transmembrane transporter activity"/>
    <property type="evidence" value="ECO:0007669"/>
    <property type="project" value="InterPro"/>
</dbReference>
<feature type="transmembrane region" description="Helical" evidence="8">
    <location>
        <begin position="47"/>
        <end position="67"/>
    </location>
</feature>
<evidence type="ECO:0000313" key="9">
    <source>
        <dbReference type="EMBL" id="VVM66833.1"/>
    </source>
</evidence>
<evidence type="ECO:0000256" key="6">
    <source>
        <dbReference type="ARBA" id="ARBA00022989"/>
    </source>
</evidence>
<accession>A0A5E6RJ62</accession>
<evidence type="ECO:0008006" key="11">
    <source>
        <dbReference type="Google" id="ProtNLM"/>
    </source>
</evidence>
<protein>
    <recommendedName>
        <fullName evidence="11">BCCT family transporter</fullName>
    </recommendedName>
</protein>
<reference evidence="9 10" key="1">
    <citation type="submission" date="2019-09" db="EMBL/GenBank/DDBJ databases">
        <authorList>
            <person name="Chandra G."/>
            <person name="Truman W A."/>
        </authorList>
    </citation>
    <scope>NUCLEOTIDE SEQUENCE [LARGE SCALE GENOMIC DNA]</scope>
    <source>
        <strain evidence="9">PS662</strain>
    </source>
</reference>
<keyword evidence="6 8" id="KW-1133">Transmembrane helix</keyword>
<gene>
    <name evidence="9" type="ORF">PS662_01594</name>
</gene>
<sequence length="140" mass="15496">MKYPLRPLVFWPTFLILLAAVIASYVDLNAFLAVSKQLNTTILDNFSWLFSAGSFAMVVLTGIVYLLQLGKVRIGGENAKPMLSKWRWFMVALCTTLAVGVLIWTTAEPLYRLYSPPTSLPIEAGSAAAKSFAMSTMFLH</sequence>
<keyword evidence="4" id="KW-1003">Cell membrane</keyword>
<name>A0A5E6RJ62_PSEFL</name>
<evidence type="ECO:0000256" key="2">
    <source>
        <dbReference type="ARBA" id="ARBA00005658"/>
    </source>
</evidence>
<keyword evidence="3" id="KW-0813">Transport</keyword>